<dbReference type="SUPFAM" id="SSF56801">
    <property type="entry name" value="Acetyl-CoA synthetase-like"/>
    <property type="match status" value="1"/>
</dbReference>
<evidence type="ECO:0000256" key="3">
    <source>
        <dbReference type="ARBA" id="ARBA00022553"/>
    </source>
</evidence>
<dbReference type="InterPro" id="IPR009081">
    <property type="entry name" value="PP-bd_ACP"/>
</dbReference>
<dbReference type="GO" id="GO:0005737">
    <property type="term" value="C:cytoplasm"/>
    <property type="evidence" value="ECO:0007669"/>
    <property type="project" value="TreeGrafter"/>
</dbReference>
<dbReference type="GO" id="GO:0044550">
    <property type="term" value="P:secondary metabolite biosynthetic process"/>
    <property type="evidence" value="ECO:0007669"/>
    <property type="project" value="TreeGrafter"/>
</dbReference>
<dbReference type="OrthoDB" id="2472181at2"/>
<evidence type="ECO:0000256" key="1">
    <source>
        <dbReference type="ARBA" id="ARBA00001957"/>
    </source>
</evidence>
<dbReference type="Proteomes" id="UP000186218">
    <property type="component" value="Unassembled WGS sequence"/>
</dbReference>
<reference evidence="5 6" key="1">
    <citation type="submission" date="2017-01" db="EMBL/GenBank/DDBJ databases">
        <authorList>
            <person name="Mah S.A."/>
            <person name="Swanson W.J."/>
            <person name="Moy G.W."/>
            <person name="Vacquier V.D."/>
        </authorList>
    </citation>
    <scope>NUCLEOTIDE SEQUENCE [LARGE SCALE GENOMIC DNA]</scope>
    <source>
        <strain evidence="5 6">CPCC 203464</strain>
    </source>
</reference>
<keyword evidence="3" id="KW-0597">Phosphoprotein</keyword>
<dbReference type="NCBIfam" id="TIGR01733">
    <property type="entry name" value="AA-adenyl-dom"/>
    <property type="match status" value="1"/>
</dbReference>
<feature type="domain" description="Carrier" evidence="4">
    <location>
        <begin position="919"/>
        <end position="994"/>
    </location>
</feature>
<dbReference type="SMART" id="SM00823">
    <property type="entry name" value="PKS_PP"/>
    <property type="match status" value="1"/>
</dbReference>
<dbReference type="STRING" id="1344003.SAMN05445060_1395"/>
<dbReference type="InterPro" id="IPR036736">
    <property type="entry name" value="ACP-like_sf"/>
</dbReference>
<dbReference type="InterPro" id="IPR000415">
    <property type="entry name" value="Nitroreductase-like"/>
</dbReference>
<dbReference type="SUPFAM" id="SSF53474">
    <property type="entry name" value="alpha/beta-Hydrolases"/>
    <property type="match status" value="1"/>
</dbReference>
<evidence type="ECO:0000259" key="4">
    <source>
        <dbReference type="PROSITE" id="PS50075"/>
    </source>
</evidence>
<gene>
    <name evidence="5" type="ORF">SAMN05445060_1395</name>
</gene>
<dbReference type="InterPro" id="IPR045851">
    <property type="entry name" value="AMP-bd_C_sf"/>
</dbReference>
<keyword evidence="6" id="KW-1185">Reference proteome</keyword>
<organism evidence="5 6">
    <name type="scientific">Williamsia sterculiae</name>
    <dbReference type="NCBI Taxonomy" id="1344003"/>
    <lineage>
        <taxon>Bacteria</taxon>
        <taxon>Bacillati</taxon>
        <taxon>Actinomycetota</taxon>
        <taxon>Actinomycetes</taxon>
        <taxon>Mycobacteriales</taxon>
        <taxon>Nocardiaceae</taxon>
        <taxon>Williamsia</taxon>
    </lineage>
</organism>
<dbReference type="Gene3D" id="1.10.1200.10">
    <property type="entry name" value="ACP-like"/>
    <property type="match status" value="1"/>
</dbReference>
<dbReference type="Pfam" id="PF00501">
    <property type="entry name" value="AMP-binding"/>
    <property type="match status" value="1"/>
</dbReference>
<protein>
    <submittedName>
        <fullName evidence="5">Amino acid adenylation domain-containing protein</fullName>
    </submittedName>
</protein>
<proteinExistence type="predicted"/>
<comment type="cofactor">
    <cofactor evidence="1">
        <name>pantetheine 4'-phosphate</name>
        <dbReference type="ChEBI" id="CHEBI:47942"/>
    </cofactor>
</comment>
<sequence length="1273" mass="137096">MTVDRPRVTSGETLSALFDAQVASAPDATACVSGPVSVNYRGLSRRVDTIAAELQAIGVGRGDTVAVFCSPSIDVVAAVWAILRTGAGYLPLATDYPAERLAHMVGDSEVRTVVVDTDTEDRARRMLPATATTLLVDGTQTVGGAETGNRVAPVTGDDTAYTIYTSGTTGLPKGVMVPHAAIVNQLRWLRDQLGLASGSRILLKTPIGFDAAQWELLANACGATVVVAPVGTSTRPSEILDTVARHSITILQCVPTVWRELVASPDIERARDLQVAVSGGEPLPESLGTRMQTVLRGARMINLYGPTETTINATWFDFTDVDLTGTAVVPVGTPVTGCATVVVDASDTVVGPGSTGELLISGAQLASGYRGRVDVTAARFPSLDVGDGETRRFYRTGDLVRRRRDGVLEFVGRNDEQVKINGHRVETNEVRIRIETHDWVRAAAVVPWVNEQGTTQLAGFVELDPDEAPLMDSDVAGRHHRSKSTRTQVAAQLQNLAARRFDDAVQVVSLPGGAGDPEQFREVFARKTYRHFTDETVDILTVCDLLDRASGQRVPPVDATPISLASIGRLLRWFGPFESAERLLPKYAYASPGALNATRIYIETSGAPGLDAGVHYFDPVNHTLTRVGAARRQGLHLHLVGVPAVIESVYATNVREVLHVEAGHMLGVLDRVTARWGWRPVTVDPATDLQDVADGGVATASVRVESDATGAEVGGRRPSVYLQTHDSVSGAGLYRHTGRGLEFVTASRIERRHVVAINQRTFAQSSFGLMLALGADSGWSGFVELGRFLAHVQQEGVALNIGLMSAGYSSLSGRDLPSASRFREMGGVESDGLSYFAVGGHVSDTQIVSTGMDEDIVHMDGPEELLKESLREVLPSAMVPTTIHVMDRIPQSHHGKQDRPGLVRLAGDLNRRTRRVADPPVGPHESRLADVWARVLDYRPVYRSDDFFAQGGNSMSALRLIRAVHDELGVTMPVQTIFTAPTVAQLSTQISTRVARSEEVPVAPVGRVHRLAGTGTRGTTLLWPGLGGYPMSLRTLAGELAQNGHTVYGVQARGLNAGELPPGSLVDLIDDDVQAVRDLDLPEPLRVVGYSFGARVAVEVASRLVDAGHAVERVVLIAPGSPVIGGLTDRTDEARYDNRYFTRILASVFTGRTDPPFAADLDSVGHREDFVDLVVRHQTAFGREMVERIVTVVENTFRMREEPVGVEPEFLDRSLYLRARGDGPSFADLPVAPLHSRPGRVSNLPYRHYDIIVDGALDIASAVLEQTVEGELV</sequence>
<dbReference type="Gene3D" id="3.40.50.12780">
    <property type="entry name" value="N-terminal domain of ligase-like"/>
    <property type="match status" value="1"/>
</dbReference>
<dbReference type="Gene3D" id="3.30.300.30">
    <property type="match status" value="2"/>
</dbReference>
<dbReference type="Gene3D" id="3.40.109.10">
    <property type="entry name" value="NADH Oxidase"/>
    <property type="match status" value="1"/>
</dbReference>
<evidence type="ECO:0000313" key="5">
    <source>
        <dbReference type="EMBL" id="SIR88459.1"/>
    </source>
</evidence>
<dbReference type="Pfam" id="PF00975">
    <property type="entry name" value="Thioesterase"/>
    <property type="match status" value="1"/>
</dbReference>
<dbReference type="PANTHER" id="PTHR45527">
    <property type="entry name" value="NONRIBOSOMAL PEPTIDE SYNTHETASE"/>
    <property type="match status" value="1"/>
</dbReference>
<evidence type="ECO:0000256" key="2">
    <source>
        <dbReference type="ARBA" id="ARBA00022450"/>
    </source>
</evidence>
<keyword evidence="2" id="KW-0596">Phosphopantetheine</keyword>
<dbReference type="InterPro" id="IPR010071">
    <property type="entry name" value="AA_adenyl_dom"/>
</dbReference>
<dbReference type="Pfam" id="PF00550">
    <property type="entry name" value="PP-binding"/>
    <property type="match status" value="1"/>
</dbReference>
<evidence type="ECO:0000313" key="6">
    <source>
        <dbReference type="Proteomes" id="UP000186218"/>
    </source>
</evidence>
<dbReference type="EMBL" id="FTNT01000003">
    <property type="protein sequence ID" value="SIR88459.1"/>
    <property type="molecule type" value="Genomic_DNA"/>
</dbReference>
<dbReference type="InterPro" id="IPR000873">
    <property type="entry name" value="AMP-dep_synth/lig_dom"/>
</dbReference>
<dbReference type="InterPro" id="IPR029058">
    <property type="entry name" value="AB_hydrolase_fold"/>
</dbReference>
<dbReference type="Gene3D" id="3.40.50.1820">
    <property type="entry name" value="alpha/beta hydrolase"/>
    <property type="match status" value="1"/>
</dbReference>
<dbReference type="GO" id="GO:0043041">
    <property type="term" value="P:amino acid activation for nonribosomal peptide biosynthetic process"/>
    <property type="evidence" value="ECO:0007669"/>
    <property type="project" value="TreeGrafter"/>
</dbReference>
<dbReference type="CDD" id="cd05930">
    <property type="entry name" value="A_NRPS"/>
    <property type="match status" value="1"/>
</dbReference>
<dbReference type="GO" id="GO:0031177">
    <property type="term" value="F:phosphopantetheine binding"/>
    <property type="evidence" value="ECO:0007669"/>
    <property type="project" value="InterPro"/>
</dbReference>
<name>A0A1N7EKB8_9NOCA</name>
<dbReference type="PANTHER" id="PTHR45527:SF1">
    <property type="entry name" value="FATTY ACID SYNTHASE"/>
    <property type="match status" value="1"/>
</dbReference>
<dbReference type="AlphaFoldDB" id="A0A1N7EKB8"/>
<dbReference type="InterPro" id="IPR001031">
    <property type="entry name" value="Thioesterase"/>
</dbReference>
<dbReference type="PROSITE" id="PS50075">
    <property type="entry name" value="CARRIER"/>
    <property type="match status" value="1"/>
</dbReference>
<accession>A0A1N7EKB8</accession>
<dbReference type="GO" id="GO:0016491">
    <property type="term" value="F:oxidoreductase activity"/>
    <property type="evidence" value="ECO:0007669"/>
    <property type="project" value="InterPro"/>
</dbReference>
<dbReference type="InterPro" id="IPR042099">
    <property type="entry name" value="ANL_N_sf"/>
</dbReference>
<dbReference type="InterPro" id="IPR020806">
    <property type="entry name" value="PKS_PP-bd"/>
</dbReference>
<dbReference type="RefSeq" id="WP_076477847.1">
    <property type="nucleotide sequence ID" value="NZ_FTNT01000003.1"/>
</dbReference>